<dbReference type="Proteomes" id="UP000319040">
    <property type="component" value="Unassembled WGS sequence"/>
</dbReference>
<accession>A0A521ER65</accession>
<keyword evidence="2" id="KW-1185">Reference proteome</keyword>
<dbReference type="EMBL" id="FXTB01000010">
    <property type="protein sequence ID" value="SMO86426.1"/>
    <property type="molecule type" value="Genomic_DNA"/>
</dbReference>
<dbReference type="AlphaFoldDB" id="A0A521ER65"/>
<sequence length="152" mass="17785">MAVLLLCLLGCEDKKQEVSSGDMNSTAWADTIIYEVLISNPNPLDEWATTKVKDVQHKKMVDDLFDMIYSGKKKAYHYYTNKALSIEDIKAMEADERYTRNRIGKLQFTETWRYNKNNLILKKQIHSILLAYELYNEANELRGYKAAFYIKL</sequence>
<evidence type="ECO:0000313" key="1">
    <source>
        <dbReference type="EMBL" id="SMO86426.1"/>
    </source>
</evidence>
<evidence type="ECO:0000313" key="2">
    <source>
        <dbReference type="Proteomes" id="UP000319040"/>
    </source>
</evidence>
<proteinExistence type="predicted"/>
<reference evidence="1 2" key="1">
    <citation type="submission" date="2017-05" db="EMBL/GenBank/DDBJ databases">
        <authorList>
            <person name="Varghese N."/>
            <person name="Submissions S."/>
        </authorList>
    </citation>
    <scope>NUCLEOTIDE SEQUENCE [LARGE SCALE GENOMIC DNA]</scope>
    <source>
        <strain evidence="1 2">DSM 27040</strain>
    </source>
</reference>
<gene>
    <name evidence="1" type="ORF">SAMN06265379_110138</name>
</gene>
<name>A0A521ER65_SACCC</name>
<organism evidence="1 2">
    <name type="scientific">Saccharicrinis carchari</name>
    <dbReference type="NCBI Taxonomy" id="1168039"/>
    <lineage>
        <taxon>Bacteria</taxon>
        <taxon>Pseudomonadati</taxon>
        <taxon>Bacteroidota</taxon>
        <taxon>Bacteroidia</taxon>
        <taxon>Marinilabiliales</taxon>
        <taxon>Marinilabiliaceae</taxon>
        <taxon>Saccharicrinis</taxon>
    </lineage>
</organism>
<protein>
    <submittedName>
        <fullName evidence="1">Uncharacterized protein</fullName>
    </submittedName>
</protein>